<protein>
    <submittedName>
        <fullName evidence="1">Uncharacterized protein</fullName>
    </submittedName>
</protein>
<sequence>MAARPRTGIRFGAAAAGCGRRSRWRRRSEQQTTLLDALTRHAAV</sequence>
<proteinExistence type="predicted"/>
<dbReference type="EMBL" id="CP115450">
    <property type="protein sequence ID" value="WBP91239.1"/>
    <property type="molecule type" value="Genomic_DNA"/>
</dbReference>
<name>A0ABY7QG51_9ACTN</name>
<gene>
    <name evidence="1" type="ORF">O1G21_38750</name>
</gene>
<evidence type="ECO:0000313" key="1">
    <source>
        <dbReference type="EMBL" id="WBP91239.1"/>
    </source>
</evidence>
<accession>A0ABY7QG51</accession>
<keyword evidence="2" id="KW-1185">Reference proteome</keyword>
<reference evidence="2" key="1">
    <citation type="submission" date="2022-12" db="EMBL/GenBank/DDBJ databases">
        <authorList>
            <person name="Mo P."/>
        </authorList>
    </citation>
    <scope>NUCLEOTIDE SEQUENCE [LARGE SCALE GENOMIC DNA]</scope>
    <source>
        <strain evidence="2">HUAS 3-15</strain>
    </source>
</reference>
<dbReference type="Proteomes" id="UP001212821">
    <property type="component" value="Chromosome"/>
</dbReference>
<dbReference type="RefSeq" id="WP_270150476.1">
    <property type="nucleotide sequence ID" value="NZ_CP115450.1"/>
</dbReference>
<organism evidence="1 2">
    <name type="scientific">Kitasatospora cathayae</name>
    <dbReference type="NCBI Taxonomy" id="3004092"/>
    <lineage>
        <taxon>Bacteria</taxon>
        <taxon>Bacillati</taxon>
        <taxon>Actinomycetota</taxon>
        <taxon>Actinomycetes</taxon>
        <taxon>Kitasatosporales</taxon>
        <taxon>Streptomycetaceae</taxon>
        <taxon>Kitasatospora</taxon>
    </lineage>
</organism>
<evidence type="ECO:0000313" key="2">
    <source>
        <dbReference type="Proteomes" id="UP001212821"/>
    </source>
</evidence>